<feature type="compositionally biased region" description="Polar residues" evidence="1">
    <location>
        <begin position="105"/>
        <end position="118"/>
    </location>
</feature>
<dbReference type="AlphaFoldDB" id="C7IXA0"/>
<feature type="non-terminal residue" evidence="2">
    <location>
        <position position="1"/>
    </location>
</feature>
<evidence type="ECO:0000313" key="2">
    <source>
        <dbReference type="EMBL" id="BAH91086.1"/>
    </source>
</evidence>
<dbReference type="EMBL" id="AP008207">
    <property type="protein sequence ID" value="BAH91086.1"/>
    <property type="molecule type" value="Genomic_DNA"/>
</dbReference>
<protein>
    <submittedName>
        <fullName evidence="2">Os01g0387333 protein</fullName>
    </submittedName>
</protein>
<evidence type="ECO:0000256" key="1">
    <source>
        <dbReference type="SAM" id="MobiDB-lite"/>
    </source>
</evidence>
<feature type="compositionally biased region" description="Basic and acidic residues" evidence="1">
    <location>
        <begin position="156"/>
        <end position="168"/>
    </location>
</feature>
<gene>
    <name evidence="2" type="ordered locus">Os01g0387333</name>
</gene>
<proteinExistence type="predicted"/>
<accession>C7IXA0</accession>
<evidence type="ECO:0000313" key="3">
    <source>
        <dbReference type="Proteomes" id="UP000000763"/>
    </source>
</evidence>
<feature type="region of interest" description="Disordered" evidence="1">
    <location>
        <begin position="92"/>
        <end position="176"/>
    </location>
</feature>
<name>C7IXA0_ORYSJ</name>
<dbReference type="KEGG" id="dosa:Os01g0387333"/>
<feature type="region of interest" description="Disordered" evidence="1">
    <location>
        <begin position="1"/>
        <end position="41"/>
    </location>
</feature>
<reference evidence="2 3" key="1">
    <citation type="journal article" date="2005" name="Nature">
        <title>The map-based sequence of the rice genome.</title>
        <authorList>
            <consortium name="International rice genome sequencing project (IRGSP)"/>
            <person name="Matsumoto T."/>
            <person name="Wu J."/>
            <person name="Kanamori H."/>
            <person name="Katayose Y."/>
            <person name="Fujisawa M."/>
            <person name="Namiki N."/>
            <person name="Mizuno H."/>
            <person name="Yamamoto K."/>
            <person name="Antonio B.A."/>
            <person name="Baba T."/>
            <person name="Sakata K."/>
            <person name="Nagamura Y."/>
            <person name="Aoki H."/>
            <person name="Arikawa K."/>
            <person name="Arita K."/>
            <person name="Bito T."/>
            <person name="Chiden Y."/>
            <person name="Fujitsuka N."/>
            <person name="Fukunaka R."/>
            <person name="Hamada M."/>
            <person name="Harada C."/>
            <person name="Hayashi A."/>
            <person name="Hijishita S."/>
            <person name="Honda M."/>
            <person name="Hosokawa S."/>
            <person name="Ichikawa Y."/>
            <person name="Idonuma A."/>
            <person name="Iijima M."/>
            <person name="Ikeda M."/>
            <person name="Ikeno M."/>
            <person name="Ito K."/>
            <person name="Ito S."/>
            <person name="Ito T."/>
            <person name="Ito Y."/>
            <person name="Ito Y."/>
            <person name="Iwabuchi A."/>
            <person name="Kamiya K."/>
            <person name="Karasawa W."/>
            <person name="Kurita K."/>
            <person name="Katagiri S."/>
            <person name="Kikuta A."/>
            <person name="Kobayashi H."/>
            <person name="Kobayashi N."/>
            <person name="Machita K."/>
            <person name="Maehara T."/>
            <person name="Masukawa M."/>
            <person name="Mizubayashi T."/>
            <person name="Mukai Y."/>
            <person name="Nagasaki H."/>
            <person name="Nagata Y."/>
            <person name="Naito S."/>
            <person name="Nakashima M."/>
            <person name="Nakama Y."/>
            <person name="Nakamichi Y."/>
            <person name="Nakamura M."/>
            <person name="Meguro A."/>
            <person name="Negishi M."/>
            <person name="Ohta I."/>
            <person name="Ohta T."/>
            <person name="Okamoto M."/>
            <person name="Ono N."/>
            <person name="Saji S."/>
            <person name="Sakaguchi M."/>
            <person name="Sakai K."/>
            <person name="Shibata M."/>
            <person name="Shimokawa T."/>
            <person name="Song J."/>
            <person name="Takazaki Y."/>
            <person name="Terasawa K."/>
            <person name="Tsugane M."/>
            <person name="Tsuji K."/>
            <person name="Ueda S."/>
            <person name="Waki K."/>
            <person name="Yamagata H."/>
            <person name="Yamamoto M."/>
            <person name="Yamamoto S."/>
            <person name="Yamane H."/>
            <person name="Yoshiki S."/>
            <person name="Yoshihara R."/>
            <person name="Yukawa K."/>
            <person name="Zhong H."/>
            <person name="Yano M."/>
            <person name="Yuan Q."/>
            <person name="Ouyang S."/>
            <person name="Liu J."/>
            <person name="Jones K.M."/>
            <person name="Gansberger K."/>
            <person name="Moffat K."/>
            <person name="Hill J."/>
            <person name="Bera J."/>
            <person name="Fadrosh D."/>
            <person name="Jin S."/>
            <person name="Johri S."/>
            <person name="Kim M."/>
            <person name="Overton L."/>
            <person name="Reardon M."/>
            <person name="Tsitrin T."/>
            <person name="Vuong H."/>
            <person name="Weaver B."/>
            <person name="Ciecko A."/>
            <person name="Tallon L."/>
            <person name="Jackson J."/>
            <person name="Pai G."/>
            <person name="Aken S.V."/>
            <person name="Utterback T."/>
            <person name="Reidmuller S."/>
            <person name="Feldblyum T."/>
            <person name="Hsiao J."/>
            <person name="Zismann V."/>
            <person name="Iobst S."/>
            <person name="de Vazeille A.R."/>
            <person name="Buell C.R."/>
            <person name="Ying K."/>
            <person name="Li Y."/>
            <person name="Lu T."/>
            <person name="Huang Y."/>
            <person name="Zhao Q."/>
            <person name="Feng Q."/>
            <person name="Zhang L."/>
            <person name="Zhu J."/>
            <person name="Weng Q."/>
            <person name="Mu J."/>
            <person name="Lu Y."/>
            <person name="Fan D."/>
            <person name="Liu Y."/>
            <person name="Guan J."/>
            <person name="Zhang Y."/>
            <person name="Yu S."/>
            <person name="Liu X."/>
            <person name="Zhang Y."/>
            <person name="Hong G."/>
            <person name="Han B."/>
            <person name="Choisne N."/>
            <person name="Demange N."/>
            <person name="Orjeda G."/>
            <person name="Samain S."/>
            <person name="Cattolico L."/>
            <person name="Pelletier E."/>
            <person name="Couloux A."/>
            <person name="Segurens B."/>
            <person name="Wincker P."/>
            <person name="D'Hont A."/>
            <person name="Scarpelli C."/>
            <person name="Weissenbach J."/>
            <person name="Salanoubat M."/>
            <person name="Quetier F."/>
            <person name="Yu Y."/>
            <person name="Kim H.R."/>
            <person name="Rambo T."/>
            <person name="Currie J."/>
            <person name="Collura K."/>
            <person name="Luo M."/>
            <person name="Yang T."/>
            <person name="Ammiraju J.S.S."/>
            <person name="Engler F."/>
            <person name="Soderlund C."/>
            <person name="Wing R.A."/>
            <person name="Palmer L.E."/>
            <person name="de la Bastide M."/>
            <person name="Spiegel L."/>
            <person name="Nascimento L."/>
            <person name="Zutavern T."/>
            <person name="O'Shaughnessy A."/>
            <person name="Dike S."/>
            <person name="Dedhia N."/>
            <person name="Preston R."/>
            <person name="Balija V."/>
            <person name="McCombie W.R."/>
            <person name="Chow T."/>
            <person name="Chen H."/>
            <person name="Chung M."/>
            <person name="Chen C."/>
            <person name="Shaw J."/>
            <person name="Wu H."/>
            <person name="Hsiao K."/>
            <person name="Chao Y."/>
            <person name="Chu M."/>
            <person name="Cheng C."/>
            <person name="Hour A."/>
            <person name="Lee P."/>
            <person name="Lin S."/>
            <person name="Lin Y."/>
            <person name="Liou J."/>
            <person name="Liu S."/>
            <person name="Hsing Y."/>
            <person name="Raghuvanshi S."/>
            <person name="Mohanty A."/>
            <person name="Bharti A.K."/>
            <person name="Gaur A."/>
            <person name="Gupta V."/>
            <person name="Kumar D."/>
            <person name="Ravi V."/>
            <person name="Vij S."/>
            <person name="Kapur A."/>
            <person name="Khurana P."/>
            <person name="Khurana P."/>
            <person name="Khurana J.P."/>
            <person name="Tyagi A.K."/>
            <person name="Gaikwad K."/>
            <person name="Singh A."/>
            <person name="Dalal V."/>
            <person name="Srivastava S."/>
            <person name="Dixit A."/>
            <person name="Pal A.K."/>
            <person name="Ghazi I.A."/>
            <person name="Yadav M."/>
            <person name="Pandit A."/>
            <person name="Bhargava A."/>
            <person name="Sureshbabu K."/>
            <person name="Batra K."/>
            <person name="Sharma T.R."/>
            <person name="Mohapatra T."/>
            <person name="Singh N.K."/>
            <person name="Messing J."/>
            <person name="Nelson A.B."/>
            <person name="Fuks G."/>
            <person name="Kavchok S."/>
            <person name="Keizer G."/>
            <person name="Linton E."/>
            <person name="Llaca V."/>
            <person name="Song R."/>
            <person name="Tanyolac B."/>
            <person name="Young S."/>
            <person name="Ho-Il K."/>
            <person name="Hahn J.H."/>
            <person name="Sangsakoo G."/>
            <person name="Vanavichit A."/>
            <person name="de Mattos Luiz.A.T."/>
            <person name="Zimmer P.D."/>
            <person name="Malone G."/>
            <person name="Dellagostin O."/>
            <person name="de Oliveira A.C."/>
            <person name="Bevan M."/>
            <person name="Bancroft I."/>
            <person name="Minx P."/>
            <person name="Cordum H."/>
            <person name="Wilson R."/>
            <person name="Cheng Z."/>
            <person name="Jin W."/>
            <person name="Jiang J."/>
            <person name="Leong S.A."/>
            <person name="Iwama H."/>
            <person name="Gojobori T."/>
            <person name="Itoh T."/>
            <person name="Niimura Y."/>
            <person name="Fujii Y."/>
            <person name="Habara T."/>
            <person name="Sakai H."/>
            <person name="Sato Y."/>
            <person name="Wilson G."/>
            <person name="Kumar K."/>
            <person name="McCouch S."/>
            <person name="Juretic N."/>
            <person name="Hoen D."/>
            <person name="Wright S."/>
            <person name="Bruskiewich R."/>
            <person name="Bureau T."/>
            <person name="Miyao A."/>
            <person name="Hirochika H."/>
            <person name="Nishikawa T."/>
            <person name="Kadowaki K."/>
            <person name="Sugiura M."/>
            <person name="Burr B."/>
            <person name="Sasaki T."/>
        </authorList>
    </citation>
    <scope>NUCLEOTIDE SEQUENCE [LARGE SCALE GENOMIC DNA]</scope>
    <source>
        <strain evidence="3">cv. Nipponbare</strain>
    </source>
</reference>
<organism evidence="2 3">
    <name type="scientific">Oryza sativa subsp. japonica</name>
    <name type="common">Rice</name>
    <dbReference type="NCBI Taxonomy" id="39947"/>
    <lineage>
        <taxon>Eukaryota</taxon>
        <taxon>Viridiplantae</taxon>
        <taxon>Streptophyta</taxon>
        <taxon>Embryophyta</taxon>
        <taxon>Tracheophyta</taxon>
        <taxon>Spermatophyta</taxon>
        <taxon>Magnoliopsida</taxon>
        <taxon>Liliopsida</taxon>
        <taxon>Poales</taxon>
        <taxon>Poaceae</taxon>
        <taxon>BOP clade</taxon>
        <taxon>Oryzoideae</taxon>
        <taxon>Oryzeae</taxon>
        <taxon>Oryzinae</taxon>
        <taxon>Oryza</taxon>
        <taxon>Oryza sativa</taxon>
    </lineage>
</organism>
<feature type="compositionally biased region" description="Low complexity" evidence="1">
    <location>
        <begin position="126"/>
        <end position="150"/>
    </location>
</feature>
<dbReference type="Proteomes" id="UP000000763">
    <property type="component" value="Chromosome 1"/>
</dbReference>
<sequence>AEETQGESSNSPSPPLFRRRPPKRGTPPIANESSPSLSDSRSIIFSPCRANPLLTPSCFVHCSDGNATSSTGALERAPSAAAADIVAVPSAVDRAKPSRHANAFSLKSSSKPLNNPRQWRSKCGDRPPSSSPPVAVAIVVSASSGSSSSRSSRRRSPAEGRRRREDARAVAVTKTPEKFNLTRDDCLIGEEVI</sequence>
<reference evidence="3" key="2">
    <citation type="journal article" date="2008" name="Nucleic Acids Res.">
        <title>The rice annotation project database (RAP-DB): 2008 update.</title>
        <authorList>
            <consortium name="The rice annotation project (RAP)"/>
        </authorList>
    </citation>
    <scope>GENOME REANNOTATION</scope>
    <source>
        <strain evidence="3">cv. Nipponbare</strain>
    </source>
</reference>